<proteinExistence type="predicted"/>
<evidence type="ECO:0000313" key="1">
    <source>
        <dbReference type="EMBL" id="KAK1258041.1"/>
    </source>
</evidence>
<gene>
    <name evidence="1" type="ORF">QJS04_geneDACA021818</name>
</gene>
<organism evidence="1 2">
    <name type="scientific">Acorus gramineus</name>
    <name type="common">Dwarf sweet flag</name>
    <dbReference type="NCBI Taxonomy" id="55184"/>
    <lineage>
        <taxon>Eukaryota</taxon>
        <taxon>Viridiplantae</taxon>
        <taxon>Streptophyta</taxon>
        <taxon>Embryophyta</taxon>
        <taxon>Tracheophyta</taxon>
        <taxon>Spermatophyta</taxon>
        <taxon>Magnoliopsida</taxon>
        <taxon>Liliopsida</taxon>
        <taxon>Acoraceae</taxon>
        <taxon>Acorus</taxon>
    </lineage>
</organism>
<comment type="caution">
    <text evidence="1">The sequence shown here is derived from an EMBL/GenBank/DDBJ whole genome shotgun (WGS) entry which is preliminary data.</text>
</comment>
<reference evidence="1" key="1">
    <citation type="journal article" date="2023" name="Nat. Commun.">
        <title>Diploid and tetraploid genomes of Acorus and the evolution of monocots.</title>
        <authorList>
            <person name="Ma L."/>
            <person name="Liu K.W."/>
            <person name="Li Z."/>
            <person name="Hsiao Y.Y."/>
            <person name="Qi Y."/>
            <person name="Fu T."/>
            <person name="Tang G.D."/>
            <person name="Zhang D."/>
            <person name="Sun W.H."/>
            <person name="Liu D.K."/>
            <person name="Li Y."/>
            <person name="Chen G.Z."/>
            <person name="Liu X.D."/>
            <person name="Liao X.Y."/>
            <person name="Jiang Y.T."/>
            <person name="Yu X."/>
            <person name="Hao Y."/>
            <person name="Huang J."/>
            <person name="Zhao X.W."/>
            <person name="Ke S."/>
            <person name="Chen Y.Y."/>
            <person name="Wu W.L."/>
            <person name="Hsu J.L."/>
            <person name="Lin Y.F."/>
            <person name="Huang M.D."/>
            <person name="Li C.Y."/>
            <person name="Huang L."/>
            <person name="Wang Z.W."/>
            <person name="Zhao X."/>
            <person name="Zhong W.Y."/>
            <person name="Peng D.H."/>
            <person name="Ahmad S."/>
            <person name="Lan S."/>
            <person name="Zhang J.S."/>
            <person name="Tsai W.C."/>
            <person name="Van de Peer Y."/>
            <person name="Liu Z.J."/>
        </authorList>
    </citation>
    <scope>NUCLEOTIDE SEQUENCE</scope>
    <source>
        <strain evidence="1">SCP</strain>
    </source>
</reference>
<sequence>MREEIIQLVQLEAANSNNQDRLPLTKEQDSLLLKSCIKAAAFIPYLLGHQR</sequence>
<dbReference type="Proteomes" id="UP001179952">
    <property type="component" value="Unassembled WGS sequence"/>
</dbReference>
<dbReference type="AlphaFoldDB" id="A0AAV8ZZD1"/>
<protein>
    <submittedName>
        <fullName evidence="1">Uncharacterized protein</fullName>
    </submittedName>
</protein>
<reference evidence="1" key="2">
    <citation type="submission" date="2023-06" db="EMBL/GenBank/DDBJ databases">
        <authorList>
            <person name="Ma L."/>
            <person name="Liu K.-W."/>
            <person name="Li Z."/>
            <person name="Hsiao Y.-Y."/>
            <person name="Qi Y."/>
            <person name="Fu T."/>
            <person name="Tang G."/>
            <person name="Zhang D."/>
            <person name="Sun W.-H."/>
            <person name="Liu D.-K."/>
            <person name="Li Y."/>
            <person name="Chen G.-Z."/>
            <person name="Liu X.-D."/>
            <person name="Liao X.-Y."/>
            <person name="Jiang Y.-T."/>
            <person name="Yu X."/>
            <person name="Hao Y."/>
            <person name="Huang J."/>
            <person name="Zhao X.-W."/>
            <person name="Ke S."/>
            <person name="Chen Y.-Y."/>
            <person name="Wu W.-L."/>
            <person name="Hsu J.-L."/>
            <person name="Lin Y.-F."/>
            <person name="Huang M.-D."/>
            <person name="Li C.-Y."/>
            <person name="Huang L."/>
            <person name="Wang Z.-W."/>
            <person name="Zhao X."/>
            <person name="Zhong W.-Y."/>
            <person name="Peng D.-H."/>
            <person name="Ahmad S."/>
            <person name="Lan S."/>
            <person name="Zhang J.-S."/>
            <person name="Tsai W.-C."/>
            <person name="Van De Peer Y."/>
            <person name="Liu Z.-J."/>
        </authorList>
    </citation>
    <scope>NUCLEOTIDE SEQUENCE</scope>
    <source>
        <strain evidence="1">SCP</strain>
        <tissue evidence="1">Leaves</tissue>
    </source>
</reference>
<keyword evidence="2" id="KW-1185">Reference proteome</keyword>
<name>A0AAV8ZZD1_ACOGR</name>
<accession>A0AAV8ZZD1</accession>
<evidence type="ECO:0000313" key="2">
    <source>
        <dbReference type="Proteomes" id="UP001179952"/>
    </source>
</evidence>
<dbReference type="EMBL" id="JAUJYN010000027">
    <property type="protein sequence ID" value="KAK1258041.1"/>
    <property type="molecule type" value="Genomic_DNA"/>
</dbReference>